<dbReference type="Gene3D" id="2.10.260.10">
    <property type="match status" value="1"/>
</dbReference>
<dbReference type="PANTHER" id="PTHR36432:SF4">
    <property type="entry name" value="TRANSITION STATE REGULATOR ABH-RELATED"/>
    <property type="match status" value="1"/>
</dbReference>
<dbReference type="Proteomes" id="UP000637513">
    <property type="component" value="Unassembled WGS sequence"/>
</dbReference>
<evidence type="ECO:0000256" key="1">
    <source>
        <dbReference type="PROSITE-ProRule" id="PRU01076"/>
    </source>
</evidence>
<sequence>MVSTGIVRKLDELGRITLPIELRRSMGILDRAPLEIIVDDDRIVLKKYQPEDIFTGETDDLIEYHGLKVSKKSIEELAKIAGITK</sequence>
<dbReference type="SUPFAM" id="SSF89447">
    <property type="entry name" value="AbrB/MazE/MraZ-like"/>
    <property type="match status" value="1"/>
</dbReference>
<evidence type="ECO:0000313" key="3">
    <source>
        <dbReference type="EMBL" id="MBC8556997.1"/>
    </source>
</evidence>
<reference evidence="3 4" key="1">
    <citation type="submission" date="2020-08" db="EMBL/GenBank/DDBJ databases">
        <title>Genome public.</title>
        <authorList>
            <person name="Liu C."/>
            <person name="Sun Q."/>
        </authorList>
    </citation>
    <scope>NUCLEOTIDE SEQUENCE [LARGE SCALE GENOMIC DNA]</scope>
    <source>
        <strain evidence="3 4">BX3</strain>
    </source>
</reference>
<name>A0ABR7MT56_9FIRM</name>
<dbReference type="GO" id="GO:0003677">
    <property type="term" value="F:DNA binding"/>
    <property type="evidence" value="ECO:0007669"/>
    <property type="project" value="UniProtKB-KW"/>
</dbReference>
<keyword evidence="4" id="KW-1185">Reference proteome</keyword>
<dbReference type="PROSITE" id="PS51740">
    <property type="entry name" value="SPOVT_ABRB"/>
    <property type="match status" value="1"/>
</dbReference>
<organism evidence="3 4">
    <name type="scientific">Jutongia hominis</name>
    <dbReference type="NCBI Taxonomy" id="2763664"/>
    <lineage>
        <taxon>Bacteria</taxon>
        <taxon>Bacillati</taxon>
        <taxon>Bacillota</taxon>
        <taxon>Clostridia</taxon>
        <taxon>Lachnospirales</taxon>
        <taxon>Lachnospiraceae</taxon>
        <taxon>Jutongia</taxon>
    </lineage>
</organism>
<dbReference type="PANTHER" id="PTHR36432">
    <property type="match status" value="1"/>
</dbReference>
<dbReference type="SMART" id="SM00966">
    <property type="entry name" value="SpoVT_AbrB"/>
    <property type="match status" value="1"/>
</dbReference>
<dbReference type="RefSeq" id="WP_022141043.1">
    <property type="nucleotide sequence ID" value="NZ_JACRSW010000015.1"/>
</dbReference>
<keyword evidence="1 3" id="KW-0238">DNA-binding</keyword>
<dbReference type="EMBL" id="JACRSW010000015">
    <property type="protein sequence ID" value="MBC8556997.1"/>
    <property type="molecule type" value="Genomic_DNA"/>
</dbReference>
<dbReference type="InterPro" id="IPR037914">
    <property type="entry name" value="SpoVT-AbrB_sf"/>
</dbReference>
<dbReference type="Pfam" id="PF04014">
    <property type="entry name" value="MazE_antitoxin"/>
    <property type="match status" value="1"/>
</dbReference>
<comment type="caution">
    <text evidence="3">The sequence shown here is derived from an EMBL/GenBank/DDBJ whole genome shotgun (WGS) entry which is preliminary data.</text>
</comment>
<evidence type="ECO:0000313" key="4">
    <source>
        <dbReference type="Proteomes" id="UP000637513"/>
    </source>
</evidence>
<dbReference type="InterPro" id="IPR052731">
    <property type="entry name" value="B_subtilis_Trans_State_Reg"/>
</dbReference>
<proteinExistence type="predicted"/>
<accession>A0ABR7MT56</accession>
<evidence type="ECO:0000259" key="2">
    <source>
        <dbReference type="PROSITE" id="PS51740"/>
    </source>
</evidence>
<protein>
    <submittedName>
        <fullName evidence="3">AbrB/MazE/SpoVT family DNA-binding domain-containing protein</fullName>
    </submittedName>
</protein>
<dbReference type="InterPro" id="IPR007159">
    <property type="entry name" value="SpoVT-AbrB_dom"/>
</dbReference>
<feature type="domain" description="SpoVT-AbrB" evidence="2">
    <location>
        <begin position="5"/>
        <end position="50"/>
    </location>
</feature>
<gene>
    <name evidence="3" type="ORF">H8700_04665</name>
</gene>